<dbReference type="PANTHER" id="PTHR30204">
    <property type="entry name" value="REDOX-CYCLING DRUG-SENSING TRANSCRIPTIONAL ACTIVATOR SOXR"/>
    <property type="match status" value="1"/>
</dbReference>
<evidence type="ECO:0000259" key="5">
    <source>
        <dbReference type="PROSITE" id="PS50937"/>
    </source>
</evidence>
<protein>
    <submittedName>
        <fullName evidence="6">DNA-binding transcriptional MerR regulator</fullName>
    </submittedName>
</protein>
<dbReference type="PROSITE" id="PS50937">
    <property type="entry name" value="HTH_MERR_2"/>
    <property type="match status" value="1"/>
</dbReference>
<evidence type="ECO:0000256" key="2">
    <source>
        <dbReference type="ARBA" id="ARBA00023015"/>
    </source>
</evidence>
<accession>A0A852TLZ7</accession>
<dbReference type="Gene3D" id="1.10.1660.10">
    <property type="match status" value="1"/>
</dbReference>
<dbReference type="InterPro" id="IPR047057">
    <property type="entry name" value="MerR_fam"/>
</dbReference>
<organism evidence="6 7">
    <name type="scientific">Neobacillus niacini</name>
    <dbReference type="NCBI Taxonomy" id="86668"/>
    <lineage>
        <taxon>Bacteria</taxon>
        <taxon>Bacillati</taxon>
        <taxon>Bacillota</taxon>
        <taxon>Bacilli</taxon>
        <taxon>Bacillales</taxon>
        <taxon>Bacillaceae</taxon>
        <taxon>Neobacillus</taxon>
    </lineage>
</organism>
<dbReference type="PANTHER" id="PTHR30204:SF65">
    <property type="entry name" value="HTH-TYPE TRANSCRIPTIONAL REGULATOR TNRA"/>
    <property type="match status" value="1"/>
</dbReference>
<comment type="caution">
    <text evidence="6">The sequence shown here is derived from an EMBL/GenBank/DDBJ whole genome shotgun (WGS) entry which is preliminary data.</text>
</comment>
<dbReference type="Proteomes" id="UP000548423">
    <property type="component" value="Unassembled WGS sequence"/>
</dbReference>
<feature type="domain" description="HTH merR-type" evidence="5">
    <location>
        <begin position="27"/>
        <end position="96"/>
    </location>
</feature>
<evidence type="ECO:0000313" key="7">
    <source>
        <dbReference type="Proteomes" id="UP000548423"/>
    </source>
</evidence>
<dbReference type="EMBL" id="JACCBX010000012">
    <property type="protein sequence ID" value="NYE08188.1"/>
    <property type="molecule type" value="Genomic_DNA"/>
</dbReference>
<dbReference type="Pfam" id="PF13411">
    <property type="entry name" value="MerR_1"/>
    <property type="match status" value="1"/>
</dbReference>
<evidence type="ECO:0000256" key="4">
    <source>
        <dbReference type="ARBA" id="ARBA00023163"/>
    </source>
</evidence>
<reference evidence="7" key="1">
    <citation type="submission" date="2020-07" db="EMBL/GenBank/DDBJ databases">
        <authorList>
            <person name="Partida-Martinez L."/>
            <person name="Huntemann M."/>
            <person name="Clum A."/>
            <person name="Wang J."/>
            <person name="Palaniappan K."/>
            <person name="Ritter S."/>
            <person name="Chen I.-M."/>
            <person name="Stamatis D."/>
            <person name="Reddy T."/>
            <person name="O'Malley R."/>
            <person name="Daum C."/>
            <person name="Shapiro N."/>
            <person name="Ivanova N."/>
            <person name="Kyrpides N."/>
            <person name="Woyke T."/>
        </authorList>
    </citation>
    <scope>NUCLEOTIDE SEQUENCE [LARGE SCALE GENOMIC DNA]</scope>
    <source>
        <strain evidence="7">AT2.8</strain>
    </source>
</reference>
<keyword evidence="2" id="KW-0805">Transcription regulation</keyword>
<reference evidence="7" key="2">
    <citation type="submission" date="2020-08" db="EMBL/GenBank/DDBJ databases">
        <title>The Agave Microbiome: Exploring the role of microbial communities in plant adaptations to desert environments.</title>
        <authorList>
            <person name="Partida-Martinez L.P."/>
        </authorList>
    </citation>
    <scope>NUCLEOTIDE SEQUENCE [LARGE SCALE GENOMIC DNA]</scope>
    <source>
        <strain evidence="7">AT2.8</strain>
    </source>
</reference>
<dbReference type="GO" id="GO:0003677">
    <property type="term" value="F:DNA binding"/>
    <property type="evidence" value="ECO:0007669"/>
    <property type="project" value="UniProtKB-KW"/>
</dbReference>
<gene>
    <name evidence="6" type="ORF">F4694_005031</name>
</gene>
<evidence type="ECO:0000313" key="6">
    <source>
        <dbReference type="EMBL" id="NYE08188.1"/>
    </source>
</evidence>
<dbReference type="SMART" id="SM00422">
    <property type="entry name" value="HTH_MERR"/>
    <property type="match status" value="1"/>
</dbReference>
<dbReference type="SUPFAM" id="SSF46955">
    <property type="entry name" value="Putative DNA-binding domain"/>
    <property type="match status" value="1"/>
</dbReference>
<keyword evidence="1" id="KW-0678">Repressor</keyword>
<keyword evidence="3 6" id="KW-0238">DNA-binding</keyword>
<sequence>MVYNIITVERGEIKIMANDSSYKDKKVITIGIVRDLTGLSERQIRYYEERKLIFPERSSGGSRKYSFADVELLVEIANKIEDGVQTHEIRKEMLRAQKKQNQNDVTRKMIQGQLNAQFGLRKGPSS</sequence>
<dbReference type="AlphaFoldDB" id="A0A852TLZ7"/>
<name>A0A852TLZ7_9BACI</name>
<proteinExistence type="predicted"/>
<dbReference type="InterPro" id="IPR009061">
    <property type="entry name" value="DNA-bd_dom_put_sf"/>
</dbReference>
<dbReference type="CDD" id="cd01105">
    <property type="entry name" value="HTH_GlnR-like"/>
    <property type="match status" value="1"/>
</dbReference>
<dbReference type="InterPro" id="IPR000551">
    <property type="entry name" value="MerR-type_HTH_dom"/>
</dbReference>
<evidence type="ECO:0000256" key="1">
    <source>
        <dbReference type="ARBA" id="ARBA00022491"/>
    </source>
</evidence>
<keyword evidence="4" id="KW-0804">Transcription</keyword>
<dbReference type="GO" id="GO:0003700">
    <property type="term" value="F:DNA-binding transcription factor activity"/>
    <property type="evidence" value="ECO:0007669"/>
    <property type="project" value="InterPro"/>
</dbReference>
<evidence type="ECO:0000256" key="3">
    <source>
        <dbReference type="ARBA" id="ARBA00023125"/>
    </source>
</evidence>